<comment type="similarity">
    <text evidence="1">Belongs to the TolB family.</text>
</comment>
<organism evidence="2 3">
    <name type="scientific">Roseateles oligotrophus</name>
    <dbReference type="NCBI Taxonomy" id="1769250"/>
    <lineage>
        <taxon>Bacteria</taxon>
        <taxon>Pseudomonadati</taxon>
        <taxon>Pseudomonadota</taxon>
        <taxon>Betaproteobacteria</taxon>
        <taxon>Burkholderiales</taxon>
        <taxon>Sphaerotilaceae</taxon>
        <taxon>Roseateles</taxon>
    </lineage>
</organism>
<evidence type="ECO:0008006" key="4">
    <source>
        <dbReference type="Google" id="ProtNLM"/>
    </source>
</evidence>
<name>A0ABT2YLI5_9BURK</name>
<dbReference type="Pfam" id="PF07676">
    <property type="entry name" value="PD40"/>
    <property type="match status" value="5"/>
</dbReference>
<dbReference type="InterPro" id="IPR011042">
    <property type="entry name" value="6-blade_b-propeller_TolB-like"/>
</dbReference>
<dbReference type="EMBL" id="JAJIRN010000011">
    <property type="protein sequence ID" value="MCV2370939.1"/>
    <property type="molecule type" value="Genomic_DNA"/>
</dbReference>
<dbReference type="SUPFAM" id="SSF82171">
    <property type="entry name" value="DPP6 N-terminal domain-like"/>
    <property type="match status" value="1"/>
</dbReference>
<gene>
    <name evidence="2" type="ORF">LNV07_22865</name>
</gene>
<proteinExistence type="inferred from homology"/>
<dbReference type="SUPFAM" id="SSF69304">
    <property type="entry name" value="Tricorn protease N-terminal domain"/>
    <property type="match status" value="1"/>
</dbReference>
<dbReference type="InterPro" id="IPR011659">
    <property type="entry name" value="WD40"/>
</dbReference>
<dbReference type="Proteomes" id="UP001209701">
    <property type="component" value="Unassembled WGS sequence"/>
</dbReference>
<evidence type="ECO:0000313" key="2">
    <source>
        <dbReference type="EMBL" id="MCV2370939.1"/>
    </source>
</evidence>
<dbReference type="Gene3D" id="2.120.10.30">
    <property type="entry name" value="TolB, C-terminal domain"/>
    <property type="match status" value="2"/>
</dbReference>
<reference evidence="2 3" key="1">
    <citation type="submission" date="2021-11" db="EMBL/GenBank/DDBJ databases">
        <authorList>
            <person name="Liang Q."/>
            <person name="Mou H."/>
            <person name="Liu Z."/>
        </authorList>
    </citation>
    <scope>NUCLEOTIDE SEQUENCE [LARGE SCALE GENOMIC DNA]</scope>
    <source>
        <strain evidence="2 3">CHU3</strain>
    </source>
</reference>
<sequence>MAAALVWCPDKQELMMKLYRTPHRFIFIFIFILLQQLASGVAWSADSIAPKQKLLFVTLQGGGAQIASIDADGSHELVLTTGPGENTQAAWSPDGQRIVFTSSRGGAAPQIYLMNADGSQQTRLTEHALPNDSATWSPDGQRIAFRSYRDRKAALYSMAVDGTQLRQLTTAESDKGNIHWSPDGRQIAYEVYGDKGSVEFHVMKADGADDRDVSSALNKYKKTQLSWSPDSSKLMFVSIDAYHETHIHVVSPDGSRAVQITQLPFINTQPVWSPDGRRIAFVSNRTGGSIGRSAGDIFLMNADGSGVVNLTRHPANDDEPKWSVDGRTLFFLSMRNGPPQLHAIDLEGGPARRLTTHTGQDLMYDVAPVESVPGKSRLAAVNQPHQASISN</sequence>
<keyword evidence="3" id="KW-1185">Reference proteome</keyword>
<dbReference type="PANTHER" id="PTHR36842">
    <property type="entry name" value="PROTEIN TOLB HOMOLOG"/>
    <property type="match status" value="1"/>
</dbReference>
<evidence type="ECO:0000256" key="1">
    <source>
        <dbReference type="ARBA" id="ARBA00009820"/>
    </source>
</evidence>
<dbReference type="RefSeq" id="WP_263573519.1">
    <property type="nucleotide sequence ID" value="NZ_JAJIRN010000011.1"/>
</dbReference>
<protein>
    <recommendedName>
        <fullName evidence="4">Dipeptidylpeptidase IV N-terminal domain-containing protein</fullName>
    </recommendedName>
</protein>
<dbReference type="PANTHER" id="PTHR36842:SF1">
    <property type="entry name" value="PROTEIN TOLB"/>
    <property type="match status" value="1"/>
</dbReference>
<evidence type="ECO:0000313" key="3">
    <source>
        <dbReference type="Proteomes" id="UP001209701"/>
    </source>
</evidence>
<accession>A0ABT2YLI5</accession>
<comment type="caution">
    <text evidence="2">The sequence shown here is derived from an EMBL/GenBank/DDBJ whole genome shotgun (WGS) entry which is preliminary data.</text>
</comment>